<keyword evidence="4" id="KW-1003">Cell membrane</keyword>
<sequence length="1050" mass="114114">MLNFILDFSVRQRALVLLGAFGLLGAGLYSLMHLPIDAVPDLTGPQVQVNVAVPALAPEESERAVTRPIEMALSGMPGVLDSRSLTKFGLSQVTIQFEDDADIFRARQLVTERLTAVMRDLPPGSSLSLAPISTGLGEIFYYTLHWKKGAKEKPADEREGLMRLWETHEYVVKPHLRVVQGVAEINSNGGHQRQVTVEPILDKLKSANMTVGELAAIIRGNVENAGGGVINRGDEQLTIRSVGRVSTAEEIAQLPIKFGAAIEPLRVKDVAKVQWGAGFRGGAATMDGEEVVLGTVMMLMGQNARVVCHRVAPRLEELKEKLPAGMDVTVVYERSDLVEATVGTVEKNLLEGAVLVIVVLLLLLGNWRAALIVALAIPLSFLFAICGMVQGGWSGNLMSLGAVDFGLIIDGAVVMVENIIRRIGVKQHHLGRILTKEERSREVLAGSKQMASPMFFGVLIITIVYLPILTLTGTEGKMFRPMAVTVIFALAGALLLALTLMPAMCSFFLGGNVAEKDNWIISALNRVFQPMLRAAIKMRGAVVLLAVAFFAFCGWRFSTLGAEFVPKLDEGSIAGMIYRKVGMSLKESLHEDLVLGRMVREKFPQVTCFFSRSGTSEVATDPMPPNETDFYIFYTPVSEWPKGPGLPTNKAELCAAIEKEALSEHEDQTIEFGQPIETRFNEMMEGSKAELTVRIYGIEFDMLEKLASQIRDIINNTPGGSAELETDGRTSTVVMQVKRDILTKYNVPLAELNHAVSAGLGGEVSGQVVEGNRKRDIVVRLPEEERAKEEIMKSLPLRVGDFGMLSLGDAVDIHTEKTVEPIRHSRTQRRAALLVGVKGRDMEGFVNEASARIKKEVTFPEGYSFEFGGTFKNLQEARARLLIVVPTALALILMLIFFAFGSIRQTLLVATGIPLALTGGIIALELRGMPFSITAAVGFIALSGVAVLNGLVLVNYFNELREEGMSVRDAVLTGVATRLRPVMMTALVAALGFVPMALAHGAGAEVQRPLATVVIGGIISSTLLTLLLLPMLYDWIERKAKTPEPSAGQR</sequence>
<comment type="similarity">
    <text evidence="2">Belongs to the resistance-nodulation-cell division (RND) (TC 2.A.6) family.</text>
</comment>
<organism evidence="9 10">
    <name type="scientific">Prosthecobacter fluviatilis</name>
    <dbReference type="NCBI Taxonomy" id="445931"/>
    <lineage>
        <taxon>Bacteria</taxon>
        <taxon>Pseudomonadati</taxon>
        <taxon>Verrucomicrobiota</taxon>
        <taxon>Verrucomicrobiia</taxon>
        <taxon>Verrucomicrobiales</taxon>
        <taxon>Verrucomicrobiaceae</taxon>
        <taxon>Prosthecobacter</taxon>
    </lineage>
</organism>
<dbReference type="InterPro" id="IPR001036">
    <property type="entry name" value="Acrflvin-R"/>
</dbReference>
<evidence type="ECO:0000256" key="7">
    <source>
        <dbReference type="ARBA" id="ARBA00023136"/>
    </source>
</evidence>
<dbReference type="RefSeq" id="WP_377164628.1">
    <property type="nucleotide sequence ID" value="NZ_JBHSMQ010000002.1"/>
</dbReference>
<dbReference type="Gene3D" id="3.30.70.1440">
    <property type="entry name" value="Multidrug efflux transporter AcrB pore domain"/>
    <property type="match status" value="1"/>
</dbReference>
<dbReference type="Gene3D" id="1.20.1640.10">
    <property type="entry name" value="Multidrug efflux transporter AcrB transmembrane domain"/>
    <property type="match status" value="2"/>
</dbReference>
<feature type="transmembrane region" description="Helical" evidence="8">
    <location>
        <begin position="371"/>
        <end position="391"/>
    </location>
</feature>
<dbReference type="SUPFAM" id="SSF82866">
    <property type="entry name" value="Multidrug efflux transporter AcrB transmembrane domain"/>
    <property type="match status" value="2"/>
</dbReference>
<feature type="transmembrane region" description="Helical" evidence="8">
    <location>
        <begin position="936"/>
        <end position="958"/>
    </location>
</feature>
<evidence type="ECO:0000256" key="3">
    <source>
        <dbReference type="ARBA" id="ARBA00022448"/>
    </source>
</evidence>
<evidence type="ECO:0000313" key="10">
    <source>
        <dbReference type="Proteomes" id="UP001596052"/>
    </source>
</evidence>
<feature type="transmembrane region" description="Helical" evidence="8">
    <location>
        <begin position="482"/>
        <end position="509"/>
    </location>
</feature>
<dbReference type="PRINTS" id="PR00702">
    <property type="entry name" value="ACRIFLAVINRP"/>
</dbReference>
<dbReference type="Gene3D" id="3.30.2090.10">
    <property type="entry name" value="Multidrug efflux transporter AcrB TolC docking domain, DN and DC subdomains"/>
    <property type="match status" value="2"/>
</dbReference>
<accession>A0ABW0KPH2</accession>
<dbReference type="PANTHER" id="PTHR32063">
    <property type="match status" value="1"/>
</dbReference>
<name>A0ABW0KPH2_9BACT</name>
<reference evidence="10" key="1">
    <citation type="journal article" date="2019" name="Int. J. Syst. Evol. Microbiol.">
        <title>The Global Catalogue of Microorganisms (GCM) 10K type strain sequencing project: providing services to taxonomists for standard genome sequencing and annotation.</title>
        <authorList>
            <consortium name="The Broad Institute Genomics Platform"/>
            <consortium name="The Broad Institute Genome Sequencing Center for Infectious Disease"/>
            <person name="Wu L."/>
            <person name="Ma J."/>
        </authorList>
    </citation>
    <scope>NUCLEOTIDE SEQUENCE [LARGE SCALE GENOMIC DNA]</scope>
    <source>
        <strain evidence="10">CGMCC 4.1469</strain>
    </source>
</reference>
<feature type="transmembrane region" description="Helical" evidence="8">
    <location>
        <begin position="397"/>
        <end position="416"/>
    </location>
</feature>
<dbReference type="InterPro" id="IPR004763">
    <property type="entry name" value="CusA-like"/>
</dbReference>
<evidence type="ECO:0000313" key="9">
    <source>
        <dbReference type="EMBL" id="MFC5454492.1"/>
    </source>
</evidence>
<keyword evidence="10" id="KW-1185">Reference proteome</keyword>
<feature type="transmembrane region" description="Helical" evidence="8">
    <location>
        <begin position="881"/>
        <end position="900"/>
    </location>
</feature>
<feature type="transmembrane region" description="Helical" evidence="8">
    <location>
        <begin position="348"/>
        <end position="364"/>
    </location>
</feature>
<gene>
    <name evidence="9" type="ORF">ACFQDI_06450</name>
</gene>
<dbReference type="SUPFAM" id="SSF82693">
    <property type="entry name" value="Multidrug efflux transporter AcrB pore domain, PN1, PN2, PC1 and PC2 subdomains"/>
    <property type="match status" value="2"/>
</dbReference>
<dbReference type="Gene3D" id="3.30.70.1430">
    <property type="entry name" value="Multidrug efflux transporter AcrB pore domain"/>
    <property type="match status" value="2"/>
</dbReference>
<feature type="transmembrane region" description="Helical" evidence="8">
    <location>
        <begin position="979"/>
        <end position="998"/>
    </location>
</feature>
<proteinExistence type="inferred from homology"/>
<dbReference type="Pfam" id="PF00873">
    <property type="entry name" value="ACR_tran"/>
    <property type="match status" value="1"/>
</dbReference>
<evidence type="ECO:0000256" key="5">
    <source>
        <dbReference type="ARBA" id="ARBA00022692"/>
    </source>
</evidence>
<protein>
    <submittedName>
        <fullName evidence="9">Efflux RND transporter permease subunit</fullName>
    </submittedName>
</protein>
<evidence type="ECO:0000256" key="8">
    <source>
        <dbReference type="SAM" id="Phobius"/>
    </source>
</evidence>
<keyword evidence="5 8" id="KW-0812">Transmembrane</keyword>
<dbReference type="InterPro" id="IPR027463">
    <property type="entry name" value="AcrB_DN_DC_subdom"/>
</dbReference>
<feature type="transmembrane region" description="Helical" evidence="8">
    <location>
        <begin position="450"/>
        <end position="470"/>
    </location>
</feature>
<dbReference type="SUPFAM" id="SSF82714">
    <property type="entry name" value="Multidrug efflux transporter AcrB TolC docking domain, DN and DC subdomains"/>
    <property type="match status" value="2"/>
</dbReference>
<feature type="transmembrane region" description="Helical" evidence="8">
    <location>
        <begin position="1010"/>
        <end position="1033"/>
    </location>
</feature>
<feature type="transmembrane region" description="Helical" evidence="8">
    <location>
        <begin position="540"/>
        <end position="558"/>
    </location>
</feature>
<dbReference type="PANTHER" id="PTHR32063:SF24">
    <property type="entry name" value="CATION EFFLUX SYSTEM (ACRB_ACRD_ACRF FAMILY)"/>
    <property type="match status" value="1"/>
</dbReference>
<keyword evidence="3" id="KW-0813">Transport</keyword>
<evidence type="ECO:0000256" key="2">
    <source>
        <dbReference type="ARBA" id="ARBA00010942"/>
    </source>
</evidence>
<feature type="transmembrane region" description="Helical" evidence="8">
    <location>
        <begin position="907"/>
        <end position="924"/>
    </location>
</feature>
<dbReference type="EMBL" id="JBHSMQ010000002">
    <property type="protein sequence ID" value="MFC5454492.1"/>
    <property type="molecule type" value="Genomic_DNA"/>
</dbReference>
<dbReference type="NCBIfam" id="TIGR00914">
    <property type="entry name" value="2A0601"/>
    <property type="match status" value="1"/>
</dbReference>
<dbReference type="Proteomes" id="UP001596052">
    <property type="component" value="Unassembled WGS sequence"/>
</dbReference>
<comment type="caution">
    <text evidence="9">The sequence shown here is derived from an EMBL/GenBank/DDBJ whole genome shotgun (WGS) entry which is preliminary data.</text>
</comment>
<dbReference type="Gene3D" id="3.30.70.1320">
    <property type="entry name" value="Multidrug efflux transporter AcrB pore domain like"/>
    <property type="match status" value="1"/>
</dbReference>
<comment type="subcellular location">
    <subcellularLocation>
        <location evidence="1">Cell membrane</location>
        <topology evidence="1">Multi-pass membrane protein</topology>
    </subcellularLocation>
</comment>
<evidence type="ECO:0000256" key="1">
    <source>
        <dbReference type="ARBA" id="ARBA00004651"/>
    </source>
</evidence>
<keyword evidence="7 8" id="KW-0472">Membrane</keyword>
<keyword evidence="6 8" id="KW-1133">Transmembrane helix</keyword>
<evidence type="ECO:0000256" key="6">
    <source>
        <dbReference type="ARBA" id="ARBA00022989"/>
    </source>
</evidence>
<evidence type="ECO:0000256" key="4">
    <source>
        <dbReference type="ARBA" id="ARBA00022475"/>
    </source>
</evidence>